<comment type="caution">
    <text evidence="1">The sequence shown here is derived from an EMBL/GenBank/DDBJ whole genome shotgun (WGS) entry which is preliminary data.</text>
</comment>
<dbReference type="OrthoDB" id="3269726at2759"/>
<name>A0A074RL69_9AGAM</name>
<dbReference type="AlphaFoldDB" id="A0A074RL69"/>
<gene>
    <name evidence="1" type="ORF">V565_219670</name>
</gene>
<dbReference type="HOGENOM" id="CLU_1598529_0_0_1"/>
<evidence type="ECO:0000313" key="2">
    <source>
        <dbReference type="Proteomes" id="UP000027456"/>
    </source>
</evidence>
<accession>A0A074RL69</accession>
<dbReference type="Proteomes" id="UP000027456">
    <property type="component" value="Unassembled WGS sequence"/>
</dbReference>
<evidence type="ECO:0000313" key="1">
    <source>
        <dbReference type="EMBL" id="KEP46085.1"/>
    </source>
</evidence>
<proteinExistence type="predicted"/>
<dbReference type="STRING" id="1423351.A0A074RL69"/>
<sequence length="168" mass="19031">MLKLQSPFAVLPSAPPPGSSHYISNAIIIAKRVALGLEAPVRIKYDEWGDGNPLYDWYRRHSSTQLVCMQLRKEQKAPFFHEYVAFELGTGRYFRMDRRQLPNERSPMDCASEQGVEAYNTIEEITSLDDSMYNHSECLVEVNFLQGARLGLIIDVCIAISRDSQASA</sequence>
<feature type="non-terminal residue" evidence="1">
    <location>
        <position position="168"/>
    </location>
</feature>
<keyword evidence="2" id="KW-1185">Reference proteome</keyword>
<protein>
    <submittedName>
        <fullName evidence="1">Uncharacterized protein</fullName>
    </submittedName>
</protein>
<dbReference type="EMBL" id="AZST01001292">
    <property type="protein sequence ID" value="KEP46085.1"/>
    <property type="molecule type" value="Genomic_DNA"/>
</dbReference>
<reference evidence="1 2" key="1">
    <citation type="submission" date="2013-12" db="EMBL/GenBank/DDBJ databases">
        <authorList>
            <person name="Cubeta M."/>
            <person name="Pakala S."/>
            <person name="Fedorova N."/>
            <person name="Thomas E."/>
            <person name="Dean R."/>
            <person name="Jabaji S."/>
            <person name="Neate S."/>
            <person name="Toda T."/>
            <person name="Tavantzis S."/>
            <person name="Vilgalys R."/>
            <person name="Bharathan N."/>
            <person name="Pakala S."/>
            <person name="Losada L.S."/>
            <person name="Zafar N."/>
            <person name="Nierman W."/>
        </authorList>
    </citation>
    <scope>NUCLEOTIDE SEQUENCE [LARGE SCALE GENOMIC DNA]</scope>
    <source>
        <strain evidence="1 2">123E</strain>
    </source>
</reference>
<organism evidence="1 2">
    <name type="scientific">Rhizoctonia solani 123E</name>
    <dbReference type="NCBI Taxonomy" id="1423351"/>
    <lineage>
        <taxon>Eukaryota</taxon>
        <taxon>Fungi</taxon>
        <taxon>Dikarya</taxon>
        <taxon>Basidiomycota</taxon>
        <taxon>Agaricomycotina</taxon>
        <taxon>Agaricomycetes</taxon>
        <taxon>Cantharellales</taxon>
        <taxon>Ceratobasidiaceae</taxon>
        <taxon>Rhizoctonia</taxon>
    </lineage>
</organism>